<gene>
    <name evidence="4" type="ORF">GGR32_000260</name>
</gene>
<protein>
    <submittedName>
        <fullName evidence="4">Opacity protein-like surface antigen</fullName>
    </submittedName>
</protein>
<evidence type="ECO:0000256" key="1">
    <source>
        <dbReference type="ARBA" id="ARBA00022729"/>
    </source>
</evidence>
<proteinExistence type="predicted"/>
<dbReference type="InterPro" id="IPR027385">
    <property type="entry name" value="Beta-barrel_OMP"/>
</dbReference>
<evidence type="ECO:0000313" key="4">
    <source>
        <dbReference type="EMBL" id="MBB4117988.1"/>
    </source>
</evidence>
<feature type="domain" description="Outer membrane protein beta-barrel" evidence="3">
    <location>
        <begin position="8"/>
        <end position="198"/>
    </location>
</feature>
<dbReference type="Pfam" id="PF13505">
    <property type="entry name" value="OMP_b-brl"/>
    <property type="match status" value="1"/>
</dbReference>
<keyword evidence="5" id="KW-1185">Reference proteome</keyword>
<evidence type="ECO:0000313" key="5">
    <source>
        <dbReference type="Proteomes" id="UP000553034"/>
    </source>
</evidence>
<dbReference type="RefSeq" id="WP_183475631.1">
    <property type="nucleotide sequence ID" value="NZ_JACIFO010000001.1"/>
</dbReference>
<feature type="chain" id="PRO_5032974130" evidence="2">
    <location>
        <begin position="21"/>
        <end position="203"/>
    </location>
</feature>
<dbReference type="Proteomes" id="UP000553034">
    <property type="component" value="Unassembled WGS sequence"/>
</dbReference>
<reference evidence="4 5" key="1">
    <citation type="submission" date="2020-08" db="EMBL/GenBank/DDBJ databases">
        <title>Genomic Encyclopedia of Type Strains, Phase IV (KMG-IV): sequencing the most valuable type-strain genomes for metagenomic binning, comparative biology and taxonomic classification.</title>
        <authorList>
            <person name="Goeker M."/>
        </authorList>
    </citation>
    <scope>NUCLEOTIDE SEQUENCE [LARGE SCALE GENOMIC DNA]</scope>
    <source>
        <strain evidence="4 5">DSM 29568</strain>
    </source>
</reference>
<evidence type="ECO:0000259" key="3">
    <source>
        <dbReference type="Pfam" id="PF13505"/>
    </source>
</evidence>
<accession>A0A840EIJ7</accession>
<dbReference type="AlphaFoldDB" id="A0A840EIJ7"/>
<organism evidence="4 5">
    <name type="scientific">Mesonia hippocampi</name>
    <dbReference type="NCBI Taxonomy" id="1628250"/>
    <lineage>
        <taxon>Bacteria</taxon>
        <taxon>Pseudomonadati</taxon>
        <taxon>Bacteroidota</taxon>
        <taxon>Flavobacteriia</taxon>
        <taxon>Flavobacteriales</taxon>
        <taxon>Flavobacteriaceae</taxon>
        <taxon>Mesonia</taxon>
    </lineage>
</organism>
<comment type="caution">
    <text evidence="4">The sequence shown here is derived from an EMBL/GenBank/DDBJ whole genome shotgun (WGS) entry which is preliminary data.</text>
</comment>
<sequence length="203" mass="23149">MKKIILLIALLAMGISATQAQVSFKPGIRAGANFSKITQTNSDFKTDFYVGVLGELNLGRFYTMQPEINYTRQGASNISMQYYDYKAQVNVYEKRNLTISYVSLSLINKLNLPSGFNFHIGPTIDIETDANRYSNSEVDLAFVFGLGYSVTNNLTFEARIKKGIIDVFESDYFYHNHYDDYSDYNTNLLFQIGLSYTFDLNKQ</sequence>
<keyword evidence="1 2" id="KW-0732">Signal</keyword>
<dbReference type="EMBL" id="JACIFO010000001">
    <property type="protein sequence ID" value="MBB4117988.1"/>
    <property type="molecule type" value="Genomic_DNA"/>
</dbReference>
<name>A0A840EIJ7_9FLAO</name>
<feature type="signal peptide" evidence="2">
    <location>
        <begin position="1"/>
        <end position="20"/>
    </location>
</feature>
<evidence type="ECO:0000256" key="2">
    <source>
        <dbReference type="SAM" id="SignalP"/>
    </source>
</evidence>